<dbReference type="Pfam" id="PF00011">
    <property type="entry name" value="HSP20"/>
    <property type="match status" value="1"/>
</dbReference>
<dbReference type="CDD" id="cd06464">
    <property type="entry name" value="ACD_sHsps-like"/>
    <property type="match status" value="1"/>
</dbReference>
<dbReference type="PROSITE" id="PS01031">
    <property type="entry name" value="SHSP"/>
    <property type="match status" value="1"/>
</dbReference>
<protein>
    <submittedName>
        <fullName evidence="4">Hsp20/alpha crystallin family protein</fullName>
    </submittedName>
</protein>
<gene>
    <name evidence="4" type="ORF">ACFOEN_09120</name>
</gene>
<sequence length="150" mass="16703">MNAIITRRNVRDPFALFDSVLDDFFARPGAVSAPLAREGQSLVAKARIEVVEKPEAYEVRADLPGVSKDDIEVDVHEATVSIRATRKSANEQKDGEKILFSERSYESYARTFELPQAVDSARAEARFENGVLTLTLPRVNAPQVKRVSIQ</sequence>
<dbReference type="InterPro" id="IPR008978">
    <property type="entry name" value="HSP20-like_chaperone"/>
</dbReference>
<evidence type="ECO:0000256" key="2">
    <source>
        <dbReference type="RuleBase" id="RU003616"/>
    </source>
</evidence>
<evidence type="ECO:0000313" key="4">
    <source>
        <dbReference type="EMBL" id="MFC3147801.1"/>
    </source>
</evidence>
<accession>A0ABV7H5A8</accession>
<keyword evidence="5" id="KW-1185">Reference proteome</keyword>
<comment type="similarity">
    <text evidence="1 2">Belongs to the small heat shock protein (HSP20) family.</text>
</comment>
<proteinExistence type="inferred from homology"/>
<dbReference type="PANTHER" id="PTHR11527">
    <property type="entry name" value="HEAT-SHOCK PROTEIN 20 FAMILY MEMBER"/>
    <property type="match status" value="1"/>
</dbReference>
<dbReference type="EMBL" id="JBHRTI010000004">
    <property type="protein sequence ID" value="MFC3147801.1"/>
    <property type="molecule type" value="Genomic_DNA"/>
</dbReference>
<dbReference type="InterPro" id="IPR031107">
    <property type="entry name" value="Small_HSP"/>
</dbReference>
<evidence type="ECO:0000313" key="5">
    <source>
        <dbReference type="Proteomes" id="UP001595556"/>
    </source>
</evidence>
<dbReference type="RefSeq" id="WP_377303193.1">
    <property type="nucleotide sequence ID" value="NZ_CP180191.1"/>
</dbReference>
<evidence type="ECO:0000259" key="3">
    <source>
        <dbReference type="PROSITE" id="PS01031"/>
    </source>
</evidence>
<dbReference type="Gene3D" id="2.60.40.790">
    <property type="match status" value="1"/>
</dbReference>
<dbReference type="Proteomes" id="UP001595556">
    <property type="component" value="Unassembled WGS sequence"/>
</dbReference>
<dbReference type="SUPFAM" id="SSF49764">
    <property type="entry name" value="HSP20-like chaperones"/>
    <property type="match status" value="1"/>
</dbReference>
<organism evidence="4 5">
    <name type="scientific">Piscinibacterium candidicorallinum</name>
    <dbReference type="NCBI Taxonomy" id="1793872"/>
    <lineage>
        <taxon>Bacteria</taxon>
        <taxon>Pseudomonadati</taxon>
        <taxon>Pseudomonadota</taxon>
        <taxon>Betaproteobacteria</taxon>
        <taxon>Burkholderiales</taxon>
        <taxon>Piscinibacterium</taxon>
    </lineage>
</organism>
<dbReference type="InterPro" id="IPR002068">
    <property type="entry name" value="A-crystallin/Hsp20_dom"/>
</dbReference>
<feature type="domain" description="SHSP" evidence="3">
    <location>
        <begin position="39"/>
        <end position="150"/>
    </location>
</feature>
<evidence type="ECO:0000256" key="1">
    <source>
        <dbReference type="PROSITE-ProRule" id="PRU00285"/>
    </source>
</evidence>
<name>A0ABV7H5A8_9BURK</name>
<reference evidence="5" key="1">
    <citation type="journal article" date="2019" name="Int. J. Syst. Evol. Microbiol.">
        <title>The Global Catalogue of Microorganisms (GCM) 10K type strain sequencing project: providing services to taxonomists for standard genome sequencing and annotation.</title>
        <authorList>
            <consortium name="The Broad Institute Genomics Platform"/>
            <consortium name="The Broad Institute Genome Sequencing Center for Infectious Disease"/>
            <person name="Wu L."/>
            <person name="Ma J."/>
        </authorList>
    </citation>
    <scope>NUCLEOTIDE SEQUENCE [LARGE SCALE GENOMIC DNA]</scope>
    <source>
        <strain evidence="5">KCTC 52168</strain>
    </source>
</reference>
<comment type="caution">
    <text evidence="4">The sequence shown here is derived from an EMBL/GenBank/DDBJ whole genome shotgun (WGS) entry which is preliminary data.</text>
</comment>